<protein>
    <submittedName>
        <fullName evidence="2">Uncharacterized protein</fullName>
    </submittedName>
</protein>
<feature type="compositionally biased region" description="Basic and acidic residues" evidence="1">
    <location>
        <begin position="133"/>
        <end position="150"/>
    </location>
</feature>
<sequence>MSSHSLLDQYVNARINFMAQQEIGELCMPEQDIEVHRLLTTGYTTEGPSAQVLISENCQCETYWINCARHFSSDNSSNTEEGLRLSNKYENFCDSIRTKYKDYFDNLEAQKREGEIAMSNAPPLEDPSDDEDDRHKRSASHDSDAGSHDRSTRRRIN</sequence>
<gene>
    <name evidence="2" type="ORF">L201_005698</name>
</gene>
<organism evidence="2 3">
    <name type="scientific">Kwoniella dendrophila CBS 6074</name>
    <dbReference type="NCBI Taxonomy" id="1295534"/>
    <lineage>
        <taxon>Eukaryota</taxon>
        <taxon>Fungi</taxon>
        <taxon>Dikarya</taxon>
        <taxon>Basidiomycota</taxon>
        <taxon>Agaricomycotina</taxon>
        <taxon>Tremellomycetes</taxon>
        <taxon>Tremellales</taxon>
        <taxon>Cryptococcaceae</taxon>
        <taxon>Kwoniella</taxon>
    </lineage>
</organism>
<evidence type="ECO:0000256" key="1">
    <source>
        <dbReference type="SAM" id="MobiDB-lite"/>
    </source>
</evidence>
<reference evidence="2 3" key="1">
    <citation type="submission" date="2024-01" db="EMBL/GenBank/DDBJ databases">
        <title>Comparative genomics of Cryptococcus and Kwoniella reveals pathogenesis evolution and contrasting modes of karyotype evolution via chromosome fusion or intercentromeric recombination.</title>
        <authorList>
            <person name="Coelho M.A."/>
            <person name="David-Palma M."/>
            <person name="Shea T."/>
            <person name="Bowers K."/>
            <person name="McGinley-Smith S."/>
            <person name="Mohammad A.W."/>
            <person name="Gnirke A."/>
            <person name="Yurkov A.M."/>
            <person name="Nowrousian M."/>
            <person name="Sun S."/>
            <person name="Cuomo C.A."/>
            <person name="Heitman J."/>
        </authorList>
    </citation>
    <scope>NUCLEOTIDE SEQUENCE [LARGE SCALE GENOMIC DNA]</scope>
    <source>
        <strain evidence="2 3">CBS 6074</strain>
    </source>
</reference>
<evidence type="ECO:0000313" key="2">
    <source>
        <dbReference type="EMBL" id="WWC90761.1"/>
    </source>
</evidence>
<accession>A0AAX4JZ49</accession>
<dbReference type="AlphaFoldDB" id="A0AAX4JZ49"/>
<feature type="region of interest" description="Disordered" evidence="1">
    <location>
        <begin position="112"/>
        <end position="157"/>
    </location>
</feature>
<keyword evidence="3" id="KW-1185">Reference proteome</keyword>
<evidence type="ECO:0000313" key="3">
    <source>
        <dbReference type="Proteomes" id="UP001355207"/>
    </source>
</evidence>
<dbReference type="Proteomes" id="UP001355207">
    <property type="component" value="Chromosome 7"/>
</dbReference>
<proteinExistence type="predicted"/>
<dbReference type="RefSeq" id="XP_066077524.1">
    <property type="nucleotide sequence ID" value="XM_066221427.1"/>
</dbReference>
<name>A0AAX4JZ49_9TREE</name>
<dbReference type="GeneID" id="91096368"/>
<dbReference type="EMBL" id="CP144104">
    <property type="protein sequence ID" value="WWC90761.1"/>
    <property type="molecule type" value="Genomic_DNA"/>
</dbReference>